<protein>
    <recommendedName>
        <fullName evidence="3">PAS domain</fullName>
    </recommendedName>
</protein>
<dbReference type="RefSeq" id="WP_309391971.1">
    <property type="nucleotide sequence ID" value="NZ_JADBEO010000022.1"/>
</dbReference>
<organism evidence="1 2">
    <name type="scientific">Chelatococcus sambhunathii</name>
    <dbReference type="NCBI Taxonomy" id="363953"/>
    <lineage>
        <taxon>Bacteria</taxon>
        <taxon>Pseudomonadati</taxon>
        <taxon>Pseudomonadota</taxon>
        <taxon>Alphaproteobacteria</taxon>
        <taxon>Hyphomicrobiales</taxon>
        <taxon>Chelatococcaceae</taxon>
        <taxon>Chelatococcus</taxon>
    </lineage>
</organism>
<accession>A0ABU1DGM1</accession>
<evidence type="ECO:0008006" key="3">
    <source>
        <dbReference type="Google" id="ProtNLM"/>
    </source>
</evidence>
<sequence length="168" mass="17974">MSALSDPDATRRAFALVSLFHPRLSYERWTRYLRRATRPKPTRAGVVFVEDPRGYPHALFRYAVDLEPSLPAVELGARRVLRLTDLVVGEIAGSGLLATIARHGEGLARQLKCGSIAIELPGALLGRAGELAGYDAIAGGVVCRSIEPTALDAIRLQCAQPASGVETG</sequence>
<comment type="caution">
    <text evidence="1">The sequence shown here is derived from an EMBL/GenBank/DDBJ whole genome shotgun (WGS) entry which is preliminary data.</text>
</comment>
<evidence type="ECO:0000313" key="2">
    <source>
        <dbReference type="Proteomes" id="UP001181622"/>
    </source>
</evidence>
<proteinExistence type="predicted"/>
<evidence type="ECO:0000313" key="1">
    <source>
        <dbReference type="EMBL" id="MDR4307268.1"/>
    </source>
</evidence>
<keyword evidence="2" id="KW-1185">Reference proteome</keyword>
<dbReference type="EMBL" id="JADBEO010000022">
    <property type="protein sequence ID" value="MDR4307268.1"/>
    <property type="molecule type" value="Genomic_DNA"/>
</dbReference>
<dbReference type="Proteomes" id="UP001181622">
    <property type="component" value="Unassembled WGS sequence"/>
</dbReference>
<name>A0ABU1DGM1_9HYPH</name>
<gene>
    <name evidence="1" type="ORF">IHQ68_11625</name>
</gene>
<reference evidence="1" key="1">
    <citation type="submission" date="2020-10" db="EMBL/GenBank/DDBJ databases">
        <authorList>
            <person name="Abbas A."/>
            <person name="Razzaq R."/>
            <person name="Waqas M."/>
            <person name="Abbas N."/>
            <person name="Nielsen T.K."/>
            <person name="Hansen L.H."/>
            <person name="Hussain S."/>
            <person name="Shahid M."/>
        </authorList>
    </citation>
    <scope>NUCLEOTIDE SEQUENCE</scope>
    <source>
        <strain evidence="1">S14</strain>
    </source>
</reference>